<comment type="caution">
    <text evidence="2">The sequence shown here is derived from an EMBL/GenBank/DDBJ whole genome shotgun (WGS) entry which is preliminary data.</text>
</comment>
<gene>
    <name evidence="2" type="ORF">P171DRAFT_500159</name>
</gene>
<dbReference type="AlphaFoldDB" id="A0A9P4PCU5"/>
<reference evidence="2" key="1">
    <citation type="journal article" date="2020" name="Stud. Mycol.">
        <title>101 Dothideomycetes genomes: a test case for predicting lifestyles and emergence of pathogens.</title>
        <authorList>
            <person name="Haridas S."/>
            <person name="Albert R."/>
            <person name="Binder M."/>
            <person name="Bloem J."/>
            <person name="Labutti K."/>
            <person name="Salamov A."/>
            <person name="Andreopoulos B."/>
            <person name="Baker S."/>
            <person name="Barry K."/>
            <person name="Bills G."/>
            <person name="Bluhm B."/>
            <person name="Cannon C."/>
            <person name="Castanera R."/>
            <person name="Culley D."/>
            <person name="Daum C."/>
            <person name="Ezra D."/>
            <person name="Gonzalez J."/>
            <person name="Henrissat B."/>
            <person name="Kuo A."/>
            <person name="Liang C."/>
            <person name="Lipzen A."/>
            <person name="Lutzoni F."/>
            <person name="Magnuson J."/>
            <person name="Mondo S."/>
            <person name="Nolan M."/>
            <person name="Ohm R."/>
            <person name="Pangilinan J."/>
            <person name="Park H.-J."/>
            <person name="Ramirez L."/>
            <person name="Alfaro M."/>
            <person name="Sun H."/>
            <person name="Tritt A."/>
            <person name="Yoshinaga Y."/>
            <person name="Zwiers L.-H."/>
            <person name="Turgeon B."/>
            <person name="Goodwin S."/>
            <person name="Spatafora J."/>
            <person name="Crous P."/>
            <person name="Grigoriev I."/>
        </authorList>
    </citation>
    <scope>NUCLEOTIDE SEQUENCE</scope>
    <source>
        <strain evidence="2">CBS 690.94</strain>
    </source>
</reference>
<feature type="chain" id="PRO_5040338504" description="C2H2-type domain-containing protein" evidence="1">
    <location>
        <begin position="21"/>
        <end position="192"/>
    </location>
</feature>
<evidence type="ECO:0008006" key="4">
    <source>
        <dbReference type="Google" id="ProtNLM"/>
    </source>
</evidence>
<sequence>MRSPHCRFPSLTRACLLCAAKWCDCPYCGESYASPQAAGCSETLSVAHVGPHVTSPSTTFEQHRARASPQHLFLDVGHVAIRETGFTCSRTFLGDCLTASHEGPEHCKIPNHDRGRQYSDIHLPAAFDKPTQLGPSSKLLLCRRATIHHVISPPSYLRKVPPSRECSSCLNRDYHFSLSSCLVLPFVFALHP</sequence>
<dbReference type="Proteomes" id="UP000799764">
    <property type="component" value="Unassembled WGS sequence"/>
</dbReference>
<protein>
    <recommendedName>
        <fullName evidence="4">C2H2-type domain-containing protein</fullName>
    </recommendedName>
</protein>
<evidence type="ECO:0000313" key="3">
    <source>
        <dbReference type="Proteomes" id="UP000799764"/>
    </source>
</evidence>
<keyword evidence="1" id="KW-0732">Signal</keyword>
<name>A0A9P4PCU5_9PLEO</name>
<organism evidence="2 3">
    <name type="scientific">Karstenula rhodostoma CBS 690.94</name>
    <dbReference type="NCBI Taxonomy" id="1392251"/>
    <lineage>
        <taxon>Eukaryota</taxon>
        <taxon>Fungi</taxon>
        <taxon>Dikarya</taxon>
        <taxon>Ascomycota</taxon>
        <taxon>Pezizomycotina</taxon>
        <taxon>Dothideomycetes</taxon>
        <taxon>Pleosporomycetidae</taxon>
        <taxon>Pleosporales</taxon>
        <taxon>Massarineae</taxon>
        <taxon>Didymosphaeriaceae</taxon>
        <taxon>Karstenula</taxon>
    </lineage>
</organism>
<feature type="signal peptide" evidence="1">
    <location>
        <begin position="1"/>
        <end position="20"/>
    </location>
</feature>
<accession>A0A9P4PCU5</accession>
<evidence type="ECO:0000313" key="2">
    <source>
        <dbReference type="EMBL" id="KAF2440651.1"/>
    </source>
</evidence>
<keyword evidence="3" id="KW-1185">Reference proteome</keyword>
<dbReference type="EMBL" id="MU001507">
    <property type="protein sequence ID" value="KAF2440651.1"/>
    <property type="molecule type" value="Genomic_DNA"/>
</dbReference>
<proteinExistence type="predicted"/>
<evidence type="ECO:0000256" key="1">
    <source>
        <dbReference type="SAM" id="SignalP"/>
    </source>
</evidence>